<gene>
    <name evidence="1" type="ORF">ASIM_LOCUS6251</name>
</gene>
<sequence>MLEAAAENGFRCSLCRPQGNTMGSDALNVLQCDNVSMNKCALDVLHTKYGGSVFRSTPYQDSFFDMPVHSFISRGHSFDGIPDVYEDDELEFVNVPPVTSGRGRGMRGGGPGRRMQKLGVGGFSV</sequence>
<protein>
    <submittedName>
        <fullName evidence="3">UBX domain-containing protein</fullName>
    </submittedName>
</protein>
<reference evidence="3" key="1">
    <citation type="submission" date="2017-02" db="UniProtKB">
        <authorList>
            <consortium name="WormBaseParasite"/>
        </authorList>
    </citation>
    <scope>IDENTIFICATION</scope>
</reference>
<dbReference type="Proteomes" id="UP000267096">
    <property type="component" value="Unassembled WGS sequence"/>
</dbReference>
<evidence type="ECO:0000313" key="1">
    <source>
        <dbReference type="EMBL" id="VDK26745.1"/>
    </source>
</evidence>
<accession>A0A0M3JFS1</accession>
<dbReference type="WBParaSite" id="ASIM_0000647501-mRNA-1">
    <property type="protein sequence ID" value="ASIM_0000647501-mRNA-1"/>
    <property type="gene ID" value="ASIM_0000647501"/>
</dbReference>
<name>A0A0M3JFS1_ANISI</name>
<proteinExistence type="predicted"/>
<keyword evidence="2" id="KW-1185">Reference proteome</keyword>
<evidence type="ECO:0000313" key="2">
    <source>
        <dbReference type="Proteomes" id="UP000267096"/>
    </source>
</evidence>
<organism evidence="3">
    <name type="scientific">Anisakis simplex</name>
    <name type="common">Herring worm</name>
    <dbReference type="NCBI Taxonomy" id="6269"/>
    <lineage>
        <taxon>Eukaryota</taxon>
        <taxon>Metazoa</taxon>
        <taxon>Ecdysozoa</taxon>
        <taxon>Nematoda</taxon>
        <taxon>Chromadorea</taxon>
        <taxon>Rhabditida</taxon>
        <taxon>Spirurina</taxon>
        <taxon>Ascaridomorpha</taxon>
        <taxon>Ascaridoidea</taxon>
        <taxon>Anisakidae</taxon>
        <taxon>Anisakis</taxon>
        <taxon>Anisakis simplex complex</taxon>
    </lineage>
</organism>
<dbReference type="AlphaFoldDB" id="A0A0M3JFS1"/>
<dbReference type="EMBL" id="UYRR01013330">
    <property type="protein sequence ID" value="VDK26745.1"/>
    <property type="molecule type" value="Genomic_DNA"/>
</dbReference>
<reference evidence="1 2" key="2">
    <citation type="submission" date="2018-11" db="EMBL/GenBank/DDBJ databases">
        <authorList>
            <consortium name="Pathogen Informatics"/>
        </authorList>
    </citation>
    <scope>NUCLEOTIDE SEQUENCE [LARGE SCALE GENOMIC DNA]</scope>
</reference>
<evidence type="ECO:0000313" key="3">
    <source>
        <dbReference type="WBParaSite" id="ASIM_0000647501-mRNA-1"/>
    </source>
</evidence>